<comment type="similarity">
    <text evidence="5 20">Belongs to the transketolase family.</text>
</comment>
<dbReference type="Proteomes" id="UP000095743">
    <property type="component" value="Chromosome"/>
</dbReference>
<evidence type="ECO:0000256" key="12">
    <source>
        <dbReference type="ARBA" id="ARBA00023052"/>
    </source>
</evidence>
<organism evidence="22 23">
    <name type="scientific">Geosporobacter ferrireducens</name>
    <dbReference type="NCBI Taxonomy" id="1424294"/>
    <lineage>
        <taxon>Bacteria</taxon>
        <taxon>Bacillati</taxon>
        <taxon>Bacillota</taxon>
        <taxon>Clostridia</taxon>
        <taxon>Peptostreptococcales</taxon>
        <taxon>Thermotaleaceae</taxon>
        <taxon>Geosporobacter</taxon>
    </lineage>
</organism>
<gene>
    <name evidence="22" type="ORF">Gferi_23200</name>
</gene>
<dbReference type="Pfam" id="PF00456">
    <property type="entry name" value="Transketolase_N"/>
    <property type="match status" value="1"/>
</dbReference>
<feature type="binding site" evidence="17">
    <location>
        <position position="186"/>
    </location>
    <ligand>
        <name>thiamine diphosphate</name>
        <dbReference type="ChEBI" id="CHEBI:58937"/>
    </ligand>
</feature>
<comment type="cofactor">
    <cofactor evidence="2">
        <name>Mn(2+)</name>
        <dbReference type="ChEBI" id="CHEBI:29035"/>
    </cofactor>
</comment>
<dbReference type="GO" id="GO:0046872">
    <property type="term" value="F:metal ion binding"/>
    <property type="evidence" value="ECO:0007669"/>
    <property type="project" value="UniProtKB-KW"/>
</dbReference>
<name>A0A1D8GQQ4_9FIRM</name>
<dbReference type="PANTHER" id="PTHR43522">
    <property type="entry name" value="TRANSKETOLASE"/>
    <property type="match status" value="1"/>
</dbReference>
<feature type="binding site" evidence="17">
    <location>
        <position position="262"/>
    </location>
    <ligand>
        <name>thiamine diphosphate</name>
        <dbReference type="ChEBI" id="CHEBI:58937"/>
    </ligand>
</feature>
<keyword evidence="23" id="KW-1185">Reference proteome</keyword>
<accession>A0A1D8GQQ4</accession>
<evidence type="ECO:0000256" key="4">
    <source>
        <dbReference type="ARBA" id="ARBA00002931"/>
    </source>
</evidence>
<evidence type="ECO:0000256" key="19">
    <source>
        <dbReference type="PIRSR" id="PIRSR605478-5"/>
    </source>
</evidence>
<feature type="site" description="Important for catalytic activity" evidence="19">
    <location>
        <position position="27"/>
    </location>
</feature>
<dbReference type="InterPro" id="IPR005474">
    <property type="entry name" value="Transketolase_N"/>
</dbReference>
<dbReference type="InterPro" id="IPR020826">
    <property type="entry name" value="Transketolase_BS"/>
</dbReference>
<dbReference type="EC" id="2.2.1.1" evidence="7 14"/>
<dbReference type="FunFam" id="3.40.50.970:FF:000045">
    <property type="entry name" value="Transketolase"/>
    <property type="match status" value="1"/>
</dbReference>
<feature type="binding site" evidence="16">
    <location>
        <position position="357"/>
    </location>
    <ligand>
        <name>substrate</name>
    </ligand>
</feature>
<dbReference type="RefSeq" id="WP_069981580.1">
    <property type="nucleotide sequence ID" value="NZ_CP017269.1"/>
</dbReference>
<evidence type="ECO:0000259" key="21">
    <source>
        <dbReference type="SMART" id="SM00861"/>
    </source>
</evidence>
<evidence type="ECO:0000256" key="1">
    <source>
        <dbReference type="ARBA" id="ARBA00001913"/>
    </source>
</evidence>
<feature type="binding site" evidence="16">
    <location>
        <position position="262"/>
    </location>
    <ligand>
        <name>substrate</name>
    </ligand>
</feature>
<feature type="binding site" evidence="18">
    <location>
        <position position="188"/>
    </location>
    <ligand>
        <name>Mg(2+)</name>
        <dbReference type="ChEBI" id="CHEBI:18420"/>
    </ligand>
</feature>
<evidence type="ECO:0000256" key="18">
    <source>
        <dbReference type="PIRSR" id="PIRSR605478-4"/>
    </source>
</evidence>
<dbReference type="InterPro" id="IPR055152">
    <property type="entry name" value="Transketolase-like_C_2"/>
</dbReference>
<dbReference type="EMBL" id="CP017269">
    <property type="protein sequence ID" value="AOT73275.1"/>
    <property type="molecule type" value="Genomic_DNA"/>
</dbReference>
<feature type="binding site" evidence="16">
    <location>
        <position position="473"/>
    </location>
    <ligand>
        <name>substrate</name>
    </ligand>
</feature>
<feature type="binding site" evidence="17">
    <location>
        <begin position="115"/>
        <end position="117"/>
    </location>
    <ligand>
        <name>thiamine diphosphate</name>
        <dbReference type="ChEBI" id="CHEBI:58937"/>
    </ligand>
</feature>
<evidence type="ECO:0000256" key="20">
    <source>
        <dbReference type="RuleBase" id="RU004996"/>
    </source>
</evidence>
<dbReference type="Gene3D" id="3.40.50.970">
    <property type="match status" value="2"/>
</dbReference>
<dbReference type="GO" id="GO:0004802">
    <property type="term" value="F:transketolase activity"/>
    <property type="evidence" value="ECO:0007669"/>
    <property type="project" value="UniProtKB-UniRule"/>
</dbReference>
<comment type="subunit">
    <text evidence="6 20">Homodimer.</text>
</comment>
<dbReference type="GO" id="GO:0005829">
    <property type="term" value="C:cytosol"/>
    <property type="evidence" value="ECO:0007669"/>
    <property type="project" value="TreeGrafter"/>
</dbReference>
<dbReference type="Gene3D" id="3.40.50.920">
    <property type="match status" value="1"/>
</dbReference>
<keyword evidence="11 18" id="KW-0460">Magnesium</keyword>
<feature type="domain" description="Transketolase-like pyrimidine-binding" evidence="21">
    <location>
        <begin position="354"/>
        <end position="525"/>
    </location>
</feature>
<dbReference type="PROSITE" id="PS00802">
    <property type="entry name" value="TRANSKETOLASE_2"/>
    <property type="match status" value="1"/>
</dbReference>
<dbReference type="PROSITE" id="PS00801">
    <property type="entry name" value="TRANSKETOLASE_1"/>
    <property type="match status" value="1"/>
</dbReference>
<feature type="binding site" evidence="18">
    <location>
        <position position="156"/>
    </location>
    <ligand>
        <name>Mg(2+)</name>
        <dbReference type="ChEBI" id="CHEBI:18420"/>
    </ligand>
</feature>
<evidence type="ECO:0000256" key="15">
    <source>
        <dbReference type="PIRSR" id="PIRSR605478-1"/>
    </source>
</evidence>
<dbReference type="SMART" id="SM00861">
    <property type="entry name" value="Transket_pyr"/>
    <property type="match status" value="1"/>
</dbReference>
<feature type="binding site" evidence="16">
    <location>
        <position position="469"/>
    </location>
    <ligand>
        <name>substrate</name>
    </ligand>
</feature>
<evidence type="ECO:0000313" key="22">
    <source>
        <dbReference type="EMBL" id="AOT73275.1"/>
    </source>
</evidence>
<dbReference type="InterPro" id="IPR049557">
    <property type="entry name" value="Transketolase_CS"/>
</dbReference>
<dbReference type="CDD" id="cd02012">
    <property type="entry name" value="TPP_TK"/>
    <property type="match status" value="1"/>
</dbReference>
<dbReference type="KEGG" id="gfe:Gferi_23200"/>
<dbReference type="OrthoDB" id="8732661at2"/>
<evidence type="ECO:0000256" key="17">
    <source>
        <dbReference type="PIRSR" id="PIRSR605478-3"/>
    </source>
</evidence>
<dbReference type="InterPro" id="IPR005475">
    <property type="entry name" value="Transketolase-like_Pyr-bd"/>
</dbReference>
<feature type="binding site" evidence="16">
    <location>
        <position position="461"/>
    </location>
    <ligand>
        <name>substrate</name>
    </ligand>
</feature>
<dbReference type="InterPro" id="IPR033247">
    <property type="entry name" value="Transketolase_fam"/>
</dbReference>
<keyword evidence="9 18" id="KW-0479">Metal-binding</keyword>
<evidence type="ECO:0000256" key="2">
    <source>
        <dbReference type="ARBA" id="ARBA00001936"/>
    </source>
</evidence>
<dbReference type="InterPro" id="IPR029061">
    <property type="entry name" value="THDP-binding"/>
</dbReference>
<comment type="catalytic activity">
    <reaction evidence="13 20">
        <text>D-sedoheptulose 7-phosphate + D-glyceraldehyde 3-phosphate = aldehydo-D-ribose 5-phosphate + D-xylulose 5-phosphate</text>
        <dbReference type="Rhea" id="RHEA:10508"/>
        <dbReference type="ChEBI" id="CHEBI:57483"/>
        <dbReference type="ChEBI" id="CHEBI:57737"/>
        <dbReference type="ChEBI" id="CHEBI:58273"/>
        <dbReference type="ChEBI" id="CHEBI:59776"/>
        <dbReference type="EC" id="2.2.1.1"/>
    </reaction>
</comment>
<dbReference type="SUPFAM" id="SSF52922">
    <property type="entry name" value="TK C-terminal domain-like"/>
    <property type="match status" value="1"/>
</dbReference>
<comment type="cofactor">
    <cofactor evidence="18">
        <name>Mg(2+)</name>
        <dbReference type="ChEBI" id="CHEBI:18420"/>
    </cofactor>
    <text evidence="18">Binds 1 Mg(2+) ion per subunit. Can also utilize other divalent metal cations, such as Ca(2+), Mn(2+) and Co(2+).</text>
</comment>
<evidence type="ECO:0000256" key="8">
    <source>
        <dbReference type="ARBA" id="ARBA00022679"/>
    </source>
</evidence>
<evidence type="ECO:0000256" key="5">
    <source>
        <dbReference type="ARBA" id="ARBA00007131"/>
    </source>
</evidence>
<dbReference type="InterPro" id="IPR005478">
    <property type="entry name" value="Transketolase_bac-like"/>
</dbReference>
<dbReference type="STRING" id="1424294.Gferi_23200"/>
<reference evidence="22 23" key="1">
    <citation type="submission" date="2016-09" db="EMBL/GenBank/DDBJ databases">
        <title>Genomic analysis reveals versatility of anaerobic energy metabolism of Geosporobacter ferrireducens IRF9 of phylum Firmicutes.</title>
        <authorList>
            <person name="Kim S.-J."/>
        </authorList>
    </citation>
    <scope>NUCLEOTIDE SEQUENCE [LARGE SCALE GENOMIC DNA]</scope>
    <source>
        <strain evidence="22 23">IRF9</strain>
    </source>
</reference>
<dbReference type="NCBIfam" id="TIGR00232">
    <property type="entry name" value="tktlase_bact"/>
    <property type="match status" value="1"/>
</dbReference>
<feature type="binding site" evidence="16">
    <location>
        <position position="520"/>
    </location>
    <ligand>
        <name>substrate</name>
    </ligand>
</feature>
<sequence length="663" mass="72971">MNAIEEKAINTMRFLAVDAVEKAKSGHPGMPMGAAPMAYILWRDFLKHSPTNPKWHDRDRFILSAGHGSMLLYSLLHLYGYDISLDDIKNFRQWGSKTPGHPEVHHTPGVETTTGPLGQGFSNGVGMAMAEAILAAHFNTEDITLIDHFTYVIAGDGDMMEGIASEAASLAGHLQLGKLICLYDDNKISIDGSTELAFGEDVGKRFEAYGWHVQKVEDGNDLGKIHEAIKMAKSKTHQPSLIRVRNQIGYGSPNKAGTAGVHGEPLGTEELKLAKAYLHWPIEPAFYVPEDVREHFLKQAEQGEKLEAAWQEKWEEYEEKYPDLAKKWKQWHQKKLDEETLHMDDLWSFGDKPVATRNASGEVLNRLAGVIENLIGGSADLSPSNKTYLKGLGDFSATNRVGRNIRFGVREHAMGAILNGLVLHGGIRPYGATFLIFSDYLRPAIRLSALMKLPVIYVFTHDSISVGEDGPTHQPIEQLAALRAIPDLTVIRPADAKETVSAWQQALENNEGPTALILSRQNLPVLEQTGSACRKGGYILKGEKEDKPDILLMASGSEVSLLIDAHGVLENQGIHARVISMPSLEIFQQQEQAYIDQVLPPDVKARLAVEAALPMGWERYVGDQGKVIGINEFGASAPGELIMKKYGFTVEAVVESALGLLKK</sequence>
<comment type="cofactor">
    <cofactor evidence="1">
        <name>Ca(2+)</name>
        <dbReference type="ChEBI" id="CHEBI:29108"/>
    </cofactor>
</comment>
<dbReference type="SUPFAM" id="SSF52518">
    <property type="entry name" value="Thiamin diphosphate-binding fold (THDP-binding)"/>
    <property type="match status" value="2"/>
</dbReference>
<evidence type="ECO:0000313" key="23">
    <source>
        <dbReference type="Proteomes" id="UP000095743"/>
    </source>
</evidence>
<dbReference type="PANTHER" id="PTHR43522:SF2">
    <property type="entry name" value="TRANSKETOLASE 1-RELATED"/>
    <property type="match status" value="1"/>
</dbReference>
<keyword evidence="8 20" id="KW-0808">Transferase</keyword>
<dbReference type="Pfam" id="PF22613">
    <property type="entry name" value="Transketolase_C_1"/>
    <property type="match status" value="1"/>
</dbReference>
<feature type="binding site" evidence="17">
    <location>
        <position position="437"/>
    </location>
    <ligand>
        <name>thiamine diphosphate</name>
        <dbReference type="ChEBI" id="CHEBI:58937"/>
    </ligand>
</feature>
<dbReference type="CDD" id="cd07033">
    <property type="entry name" value="TPP_PYR_DXS_TK_like"/>
    <property type="match status" value="1"/>
</dbReference>
<feature type="binding site" evidence="17">
    <location>
        <position position="67"/>
    </location>
    <ligand>
        <name>thiamine diphosphate</name>
        <dbReference type="ChEBI" id="CHEBI:58937"/>
    </ligand>
</feature>
<feature type="binding site" evidence="16">
    <location>
        <position position="384"/>
    </location>
    <ligand>
        <name>substrate</name>
    </ligand>
</feature>
<evidence type="ECO:0000256" key="14">
    <source>
        <dbReference type="NCBIfam" id="TIGR00232"/>
    </source>
</evidence>
<feature type="site" description="Important for catalytic activity" evidence="19">
    <location>
        <position position="262"/>
    </location>
</feature>
<dbReference type="InterPro" id="IPR009014">
    <property type="entry name" value="Transketo_C/PFOR_II"/>
</dbReference>
<comment type="function">
    <text evidence="4 20">Catalyzes the transfer of a two-carbon ketol group from a ketose donor to an aldose acceptor, via a covalent intermediate with the cofactor thiamine pyrophosphate.</text>
</comment>
<protein>
    <recommendedName>
        <fullName evidence="7 14">Transketolase</fullName>
        <ecNumber evidence="7 14">2.2.1.1</ecNumber>
    </recommendedName>
</protein>
<evidence type="ECO:0000256" key="10">
    <source>
        <dbReference type="ARBA" id="ARBA00022837"/>
    </source>
</evidence>
<feature type="binding site" evidence="17">
    <location>
        <position position="157"/>
    </location>
    <ligand>
        <name>thiamine diphosphate</name>
        <dbReference type="ChEBI" id="CHEBI:58937"/>
    </ligand>
</feature>
<comment type="cofactor">
    <cofactor evidence="17">
        <name>thiamine diphosphate</name>
        <dbReference type="ChEBI" id="CHEBI:58937"/>
    </cofactor>
    <text evidence="17">Binds 1 thiamine pyrophosphate per subunit. During the reaction, the substrate forms a covalent intermediate with the cofactor.</text>
</comment>
<keyword evidence="10 20" id="KW-0106">Calcium</keyword>
<evidence type="ECO:0000256" key="13">
    <source>
        <dbReference type="ARBA" id="ARBA00049473"/>
    </source>
</evidence>
<evidence type="ECO:0000256" key="6">
    <source>
        <dbReference type="ARBA" id="ARBA00011738"/>
    </source>
</evidence>
<feature type="binding site" evidence="16">
    <location>
        <position position="27"/>
    </location>
    <ligand>
        <name>substrate</name>
    </ligand>
</feature>
<dbReference type="FunFam" id="3.40.50.970:FF:000004">
    <property type="entry name" value="Transketolase"/>
    <property type="match status" value="1"/>
</dbReference>
<dbReference type="AlphaFoldDB" id="A0A1D8GQQ4"/>
<evidence type="ECO:0000256" key="3">
    <source>
        <dbReference type="ARBA" id="ARBA00001941"/>
    </source>
</evidence>
<evidence type="ECO:0000256" key="11">
    <source>
        <dbReference type="ARBA" id="ARBA00022842"/>
    </source>
</evidence>
<evidence type="ECO:0000256" key="7">
    <source>
        <dbReference type="ARBA" id="ARBA00013152"/>
    </source>
</evidence>
<proteinExistence type="inferred from homology"/>
<feature type="binding site" evidence="18">
    <location>
        <position position="186"/>
    </location>
    <ligand>
        <name>Mg(2+)</name>
        <dbReference type="ChEBI" id="CHEBI:18420"/>
    </ligand>
</feature>
<feature type="active site" description="Proton donor" evidence="15">
    <location>
        <position position="411"/>
    </location>
</feature>
<dbReference type="FunFam" id="3.40.50.920:FF:000003">
    <property type="entry name" value="Transketolase"/>
    <property type="match status" value="1"/>
</dbReference>
<comment type="cofactor">
    <cofactor evidence="3">
        <name>Co(2+)</name>
        <dbReference type="ChEBI" id="CHEBI:48828"/>
    </cofactor>
</comment>
<evidence type="ECO:0000256" key="9">
    <source>
        <dbReference type="ARBA" id="ARBA00022723"/>
    </source>
</evidence>
<comment type="cofactor">
    <cofactor evidence="20">
        <name>Mg(2+)</name>
        <dbReference type="ChEBI" id="CHEBI:18420"/>
    </cofactor>
    <cofactor evidence="20">
        <name>Ca(2+)</name>
        <dbReference type="ChEBI" id="CHEBI:29108"/>
    </cofactor>
    <cofactor evidence="20">
        <name>Mn(2+)</name>
        <dbReference type="ChEBI" id="CHEBI:29035"/>
    </cofactor>
    <cofactor evidence="20">
        <name>Co(2+)</name>
        <dbReference type="ChEBI" id="CHEBI:48828"/>
    </cofactor>
    <text evidence="20">Binds 1 Mg(2+) ion per subunit. Can also utilize other divalent metal cations, such as Ca(2+), Mn(2+) and Co(2+).</text>
</comment>
<keyword evidence="12 17" id="KW-0786">Thiamine pyrophosphate</keyword>
<evidence type="ECO:0000256" key="16">
    <source>
        <dbReference type="PIRSR" id="PIRSR605478-2"/>
    </source>
</evidence>
<dbReference type="GO" id="GO:0006098">
    <property type="term" value="P:pentose-phosphate shunt"/>
    <property type="evidence" value="ECO:0007669"/>
    <property type="project" value="TreeGrafter"/>
</dbReference>
<dbReference type="Pfam" id="PF02779">
    <property type="entry name" value="Transket_pyr"/>
    <property type="match status" value="1"/>
</dbReference>